<evidence type="ECO:0000313" key="4">
    <source>
        <dbReference type="Proteomes" id="UP000289738"/>
    </source>
</evidence>
<evidence type="ECO:0000313" key="3">
    <source>
        <dbReference type="EMBL" id="RYQ83828.1"/>
    </source>
</evidence>
<comment type="caution">
    <text evidence="3">The sequence shown here is derived from an EMBL/GenBank/DDBJ whole genome shotgun (WGS) entry which is preliminary data.</text>
</comment>
<feature type="domain" description="MULE transposase" evidence="2">
    <location>
        <begin position="204"/>
        <end position="297"/>
    </location>
</feature>
<name>A0A444X2A3_ARAHY</name>
<dbReference type="InterPro" id="IPR018289">
    <property type="entry name" value="MULE_transposase_dom"/>
</dbReference>
<dbReference type="Pfam" id="PF10551">
    <property type="entry name" value="MULE"/>
    <property type="match status" value="1"/>
</dbReference>
<dbReference type="InterPro" id="IPR004330">
    <property type="entry name" value="FAR1_DNA_bnd_dom"/>
</dbReference>
<organism evidence="3 4">
    <name type="scientific">Arachis hypogaea</name>
    <name type="common">Peanut</name>
    <dbReference type="NCBI Taxonomy" id="3818"/>
    <lineage>
        <taxon>Eukaryota</taxon>
        <taxon>Viridiplantae</taxon>
        <taxon>Streptophyta</taxon>
        <taxon>Embryophyta</taxon>
        <taxon>Tracheophyta</taxon>
        <taxon>Spermatophyta</taxon>
        <taxon>Magnoliopsida</taxon>
        <taxon>eudicotyledons</taxon>
        <taxon>Gunneridae</taxon>
        <taxon>Pentapetalae</taxon>
        <taxon>rosids</taxon>
        <taxon>fabids</taxon>
        <taxon>Fabales</taxon>
        <taxon>Fabaceae</taxon>
        <taxon>Papilionoideae</taxon>
        <taxon>50 kb inversion clade</taxon>
        <taxon>dalbergioids sensu lato</taxon>
        <taxon>Dalbergieae</taxon>
        <taxon>Pterocarpus clade</taxon>
        <taxon>Arachis</taxon>
    </lineage>
</organism>
<evidence type="ECO:0000259" key="2">
    <source>
        <dbReference type="Pfam" id="PF10551"/>
    </source>
</evidence>
<dbReference type="AlphaFoldDB" id="A0A444X2A3"/>
<sequence length="511" mass="59015">MVQHGDVAGLSVADLLKKAWDSVDDAYETYRKYGRCHGFGVRKGDSGKDCDGKLVRYRFFCNREGLRETKHYNRIDRRRMHKPETRTGCQAKLSVYLDENENNWKIGCLHGIATSKILGYMAGVAGGYSLFGFLKKDAYNYADKARWAKIVDGDANAALVYLEGKDDSDSMSVARYNMIADERLGNLIWADGASRSDYQYFGNVLVFDSTYRKNKYKRPVVIFFGVNNHKQTTIFGFGLLMDESVSLYRWMLENLLEVMCRKKPLVVIIDGDIAMIKAVKEVLPEAIHRLCAWHVERNVTSNMKDENLKVLFKRWLYSEMEIAEFEADWEDVLEEFGLKDSLWANQMHEKRKMWANAYLSDKFCAGFLTTSRCEGINAFVNKFSKSTHSILEMSQNLELAVREYRNKEILLQFNCIHTVPVMTTCLKSIESVAARVYTREVFSDVKKEIEKARAVNLVRKRRCLNTMVYTLEEYRKPNMLIIACFGRASRKLECQCNIWRKMGILVDTCSS</sequence>
<dbReference type="STRING" id="3818.A0A444X2A3"/>
<dbReference type="EMBL" id="SDMP01000020">
    <property type="protein sequence ID" value="RYQ83828.1"/>
    <property type="molecule type" value="Genomic_DNA"/>
</dbReference>
<keyword evidence="4" id="KW-1185">Reference proteome</keyword>
<reference evidence="3 4" key="1">
    <citation type="submission" date="2019-01" db="EMBL/GenBank/DDBJ databases">
        <title>Sequencing of cultivated peanut Arachis hypogaea provides insights into genome evolution and oil improvement.</title>
        <authorList>
            <person name="Chen X."/>
        </authorList>
    </citation>
    <scope>NUCLEOTIDE SEQUENCE [LARGE SCALE GENOMIC DNA]</scope>
    <source>
        <strain evidence="4">cv. Fuhuasheng</strain>
        <tissue evidence="3">Leaves</tissue>
    </source>
</reference>
<protein>
    <submittedName>
        <fullName evidence="3">Uncharacterized protein</fullName>
    </submittedName>
</protein>
<dbReference type="Pfam" id="PF03101">
    <property type="entry name" value="FAR1"/>
    <property type="match status" value="1"/>
</dbReference>
<proteinExistence type="predicted"/>
<accession>A0A444X2A3</accession>
<gene>
    <name evidence="3" type="ORF">Ahy_B10g102685</name>
</gene>
<feature type="domain" description="FAR1" evidence="1">
    <location>
        <begin position="30"/>
        <end position="106"/>
    </location>
</feature>
<dbReference type="PANTHER" id="PTHR47718:SF15">
    <property type="entry name" value="PROTEIN FAR1-RELATED SEQUENCE 5-LIKE"/>
    <property type="match status" value="1"/>
</dbReference>
<evidence type="ECO:0000259" key="1">
    <source>
        <dbReference type="Pfam" id="PF03101"/>
    </source>
</evidence>
<dbReference type="PANTHER" id="PTHR47718">
    <property type="entry name" value="OS01G0519700 PROTEIN"/>
    <property type="match status" value="1"/>
</dbReference>
<dbReference type="Proteomes" id="UP000289738">
    <property type="component" value="Chromosome B10"/>
</dbReference>